<organism evidence="1 2">
    <name type="scientific">OM182 bacterium MED-G24</name>
    <dbReference type="NCBI Taxonomy" id="1986255"/>
    <lineage>
        <taxon>Bacteria</taxon>
        <taxon>Pseudomonadati</taxon>
        <taxon>Pseudomonadota</taxon>
        <taxon>Gammaproteobacteria</taxon>
        <taxon>OMG group</taxon>
        <taxon>OM182 clade</taxon>
    </lineage>
</organism>
<evidence type="ECO:0000313" key="1">
    <source>
        <dbReference type="EMBL" id="PDH35944.1"/>
    </source>
</evidence>
<dbReference type="EMBL" id="NTKD01000078">
    <property type="protein sequence ID" value="PDH35944.1"/>
    <property type="molecule type" value="Genomic_DNA"/>
</dbReference>
<reference evidence="1 2" key="1">
    <citation type="submission" date="2017-08" db="EMBL/GenBank/DDBJ databases">
        <title>Fine stratification of microbial communities through a metagenomic profile of the photic zone.</title>
        <authorList>
            <person name="Haro-Moreno J.M."/>
            <person name="Lopez-Perez M."/>
            <person name="De La Torre J."/>
            <person name="Picazo A."/>
            <person name="Camacho A."/>
            <person name="Rodriguez-Valera F."/>
        </authorList>
    </citation>
    <scope>NUCLEOTIDE SEQUENCE [LARGE SCALE GENOMIC DNA]</scope>
    <source>
        <strain evidence="1">MED-G24</strain>
    </source>
</reference>
<accession>A0A2A5WI73</accession>
<sequence length="184" mass="21147">MTWYPKWPIEIRPLATDLYLIMATNPDAKPVRGIVNPGTLYSYFRKHRSGNVLFHGPDFKRFYKEHRAFVDDHGGIAHRVLTHGPEGSPNHTILTEFWDTRHRLPATDASYQPPKMSVIEFDHVPSAGRWLTGIKPIPLPAYAWIHRLCHQERWEDPTSERRLHLHGCNGKQTLARAGSTSPVD</sequence>
<evidence type="ECO:0000313" key="2">
    <source>
        <dbReference type="Proteomes" id="UP000219327"/>
    </source>
</evidence>
<dbReference type="AlphaFoldDB" id="A0A2A5WI73"/>
<gene>
    <name evidence="1" type="ORF">CNE99_10425</name>
</gene>
<name>A0A2A5WI73_9GAMM</name>
<dbReference type="Proteomes" id="UP000219327">
    <property type="component" value="Unassembled WGS sequence"/>
</dbReference>
<proteinExistence type="predicted"/>
<protein>
    <submittedName>
        <fullName evidence="1">Uncharacterized protein</fullName>
    </submittedName>
</protein>
<comment type="caution">
    <text evidence="1">The sequence shown here is derived from an EMBL/GenBank/DDBJ whole genome shotgun (WGS) entry which is preliminary data.</text>
</comment>